<comment type="caution">
    <text evidence="2">The sequence shown here is derived from an EMBL/GenBank/DDBJ whole genome shotgun (WGS) entry which is preliminary data.</text>
</comment>
<evidence type="ECO:0000313" key="3">
    <source>
        <dbReference type="Proteomes" id="UP000077275"/>
    </source>
</evidence>
<accession>A0A166EJN0</accession>
<gene>
    <name evidence="2" type="ORF">MBCUT_05930</name>
</gene>
<feature type="domain" description="Transposase zinc-ribbon" evidence="1">
    <location>
        <begin position="28"/>
        <end position="77"/>
    </location>
</feature>
<protein>
    <submittedName>
        <fullName evidence="2">Transposase zinc-ribbon domain protein</fullName>
    </submittedName>
</protein>
<reference evidence="2 3" key="1">
    <citation type="submission" date="2016-04" db="EMBL/GenBank/DDBJ databases">
        <title>Genome sequence of Methanobrevibacter cuticularis DSM 11139.</title>
        <authorList>
            <person name="Poehlein A."/>
            <person name="Seedorf H."/>
            <person name="Daniel R."/>
        </authorList>
    </citation>
    <scope>NUCLEOTIDE SEQUENCE [LARGE SCALE GENOMIC DNA]</scope>
    <source>
        <strain evidence="2 3">DSM 11139</strain>
    </source>
</reference>
<dbReference type="Pfam" id="PF12760">
    <property type="entry name" value="Zn_ribbon_IS1595"/>
    <property type="match status" value="1"/>
</dbReference>
<dbReference type="EMBL" id="LWMW01000087">
    <property type="protein sequence ID" value="KZX16729.1"/>
    <property type="molecule type" value="Genomic_DNA"/>
</dbReference>
<name>A0A166EJN0_9EURY</name>
<dbReference type="PATRIC" id="fig|47311.3.peg.669"/>
<dbReference type="Proteomes" id="UP000077275">
    <property type="component" value="Unassembled WGS sequence"/>
</dbReference>
<dbReference type="AlphaFoldDB" id="A0A166EJN0"/>
<keyword evidence="3" id="KW-1185">Reference proteome</keyword>
<organism evidence="2 3">
    <name type="scientific">Methanobrevibacter cuticularis</name>
    <dbReference type="NCBI Taxonomy" id="47311"/>
    <lineage>
        <taxon>Archaea</taxon>
        <taxon>Methanobacteriati</taxon>
        <taxon>Methanobacteriota</taxon>
        <taxon>Methanomada group</taxon>
        <taxon>Methanobacteria</taxon>
        <taxon>Methanobacteriales</taxon>
        <taxon>Methanobacteriaceae</taxon>
        <taxon>Methanobrevibacter</taxon>
    </lineage>
</organism>
<evidence type="ECO:0000259" key="1">
    <source>
        <dbReference type="Pfam" id="PF12760"/>
    </source>
</evidence>
<dbReference type="OrthoDB" id="86086at2157"/>
<evidence type="ECO:0000313" key="2">
    <source>
        <dbReference type="EMBL" id="KZX16729.1"/>
    </source>
</evidence>
<dbReference type="InterPro" id="IPR024442">
    <property type="entry name" value="Transposase_Zn_ribbon"/>
</dbReference>
<sequence length="178" mass="21132">MVQIKEKIYLENSTYHIIMFDDEFSIPEEARAMNVFRTIRWPKSEIYCPKCKSTKIHDKGLRYDTRRYQCQEKDCAHNFSDTDGTDFHYSKLTMGEIFYILFNINYKSVKVMSEELERSRSAVNDLVNKFKESFEKNEDLEYDVEEEEDDLTINEVNEIPTAPMGRILKNAGSHRKLK</sequence>
<proteinExistence type="predicted"/>